<sequence length="169" mass="18998">MKLSARAKRMERHHKRYGKGALHLVSLMDIFTILVFFLLVNSSTVEQLPSTKSVQLPKSSSQQLPEETLLIMVNNDNLIVQGRKVATASEIIESDSNIISGLKQELERQLAQRLSISTEPEEPGAVTIMGDKEIPYKLLKRILYTLSETNYKDISLAVVKKSDKESISE</sequence>
<dbReference type="Proteomes" id="UP000245790">
    <property type="component" value="Unassembled WGS sequence"/>
</dbReference>
<evidence type="ECO:0000256" key="3">
    <source>
        <dbReference type="ARBA" id="ARBA00022475"/>
    </source>
</evidence>
<evidence type="ECO:0000256" key="1">
    <source>
        <dbReference type="ARBA" id="ARBA00004162"/>
    </source>
</evidence>
<keyword evidence="4 7" id="KW-0812">Transmembrane</keyword>
<keyword evidence="7" id="KW-0813">Transport</keyword>
<dbReference type="Pfam" id="PF02472">
    <property type="entry name" value="ExbD"/>
    <property type="match status" value="1"/>
</dbReference>
<keyword evidence="6 8" id="KW-0472">Membrane</keyword>
<evidence type="ECO:0000313" key="10">
    <source>
        <dbReference type="Proteomes" id="UP000245790"/>
    </source>
</evidence>
<evidence type="ECO:0000313" key="9">
    <source>
        <dbReference type="EMBL" id="PWK53424.1"/>
    </source>
</evidence>
<evidence type="ECO:0000256" key="2">
    <source>
        <dbReference type="ARBA" id="ARBA00005811"/>
    </source>
</evidence>
<dbReference type="GO" id="GO:0022857">
    <property type="term" value="F:transmembrane transporter activity"/>
    <property type="evidence" value="ECO:0007669"/>
    <property type="project" value="InterPro"/>
</dbReference>
<dbReference type="RefSeq" id="WP_109762675.1">
    <property type="nucleotide sequence ID" value="NZ_QGGU01000003.1"/>
</dbReference>
<keyword evidence="5 8" id="KW-1133">Transmembrane helix</keyword>
<dbReference type="EMBL" id="QGGU01000003">
    <property type="protein sequence ID" value="PWK53424.1"/>
    <property type="molecule type" value="Genomic_DNA"/>
</dbReference>
<evidence type="ECO:0000256" key="4">
    <source>
        <dbReference type="ARBA" id="ARBA00022692"/>
    </source>
</evidence>
<evidence type="ECO:0000256" key="8">
    <source>
        <dbReference type="SAM" id="Phobius"/>
    </source>
</evidence>
<accession>A0A316FX72</accession>
<proteinExistence type="inferred from homology"/>
<gene>
    <name evidence="9" type="ORF">C8D97_103251</name>
</gene>
<comment type="subcellular location">
    <subcellularLocation>
        <location evidence="1">Cell membrane</location>
        <topology evidence="1">Single-pass membrane protein</topology>
    </subcellularLocation>
    <subcellularLocation>
        <location evidence="7">Cell membrane</location>
        <topology evidence="7">Single-pass type II membrane protein</topology>
    </subcellularLocation>
</comment>
<evidence type="ECO:0000256" key="7">
    <source>
        <dbReference type="RuleBase" id="RU003879"/>
    </source>
</evidence>
<name>A0A316FX72_9GAMM</name>
<keyword evidence="7" id="KW-0653">Protein transport</keyword>
<dbReference type="GO" id="GO:0015031">
    <property type="term" value="P:protein transport"/>
    <property type="evidence" value="ECO:0007669"/>
    <property type="project" value="UniProtKB-KW"/>
</dbReference>
<dbReference type="AlphaFoldDB" id="A0A316FX72"/>
<organism evidence="9 10">
    <name type="scientific">Pleionea mediterranea</name>
    <dbReference type="NCBI Taxonomy" id="523701"/>
    <lineage>
        <taxon>Bacteria</taxon>
        <taxon>Pseudomonadati</taxon>
        <taxon>Pseudomonadota</taxon>
        <taxon>Gammaproteobacteria</taxon>
        <taxon>Oceanospirillales</taxon>
        <taxon>Pleioneaceae</taxon>
        <taxon>Pleionea</taxon>
    </lineage>
</organism>
<dbReference type="OrthoDB" id="5294637at2"/>
<reference evidence="9 10" key="1">
    <citation type="submission" date="2018-05" db="EMBL/GenBank/DDBJ databases">
        <title>Genomic Encyclopedia of Type Strains, Phase IV (KMG-IV): sequencing the most valuable type-strain genomes for metagenomic binning, comparative biology and taxonomic classification.</title>
        <authorList>
            <person name="Goeker M."/>
        </authorList>
    </citation>
    <scope>NUCLEOTIDE SEQUENCE [LARGE SCALE GENOMIC DNA]</scope>
    <source>
        <strain evidence="9 10">DSM 25350</strain>
    </source>
</reference>
<evidence type="ECO:0000256" key="6">
    <source>
        <dbReference type="ARBA" id="ARBA00023136"/>
    </source>
</evidence>
<dbReference type="InterPro" id="IPR003400">
    <property type="entry name" value="ExbD"/>
</dbReference>
<keyword evidence="10" id="KW-1185">Reference proteome</keyword>
<keyword evidence="3" id="KW-1003">Cell membrane</keyword>
<comment type="similarity">
    <text evidence="2 7">Belongs to the ExbD/TolR family.</text>
</comment>
<dbReference type="GO" id="GO:0005886">
    <property type="term" value="C:plasma membrane"/>
    <property type="evidence" value="ECO:0007669"/>
    <property type="project" value="UniProtKB-SubCell"/>
</dbReference>
<protein>
    <submittedName>
        <fullName evidence="9">Biopolymer transport protein ExbD</fullName>
    </submittedName>
</protein>
<evidence type="ECO:0000256" key="5">
    <source>
        <dbReference type="ARBA" id="ARBA00022989"/>
    </source>
</evidence>
<feature type="transmembrane region" description="Helical" evidence="8">
    <location>
        <begin position="21"/>
        <end position="40"/>
    </location>
</feature>
<comment type="caution">
    <text evidence="9">The sequence shown here is derived from an EMBL/GenBank/DDBJ whole genome shotgun (WGS) entry which is preliminary data.</text>
</comment>